<dbReference type="OrthoDB" id="41238at2759"/>
<comment type="caution">
    <text evidence="2">The sequence shown here is derived from an EMBL/GenBank/DDBJ whole genome shotgun (WGS) entry which is preliminary data.</text>
</comment>
<dbReference type="FunFam" id="3.40.630.30:FF:000047">
    <property type="entry name" value="Acetyltransferase, GNAT family"/>
    <property type="match status" value="1"/>
</dbReference>
<name>A0A9P8U7T8_9PEZI</name>
<dbReference type="InterPro" id="IPR000182">
    <property type="entry name" value="GNAT_dom"/>
</dbReference>
<dbReference type="EMBL" id="JAGPXC010000014">
    <property type="protein sequence ID" value="KAH6639919.1"/>
    <property type="molecule type" value="Genomic_DNA"/>
</dbReference>
<dbReference type="GO" id="GO:0008999">
    <property type="term" value="F:protein-N-terminal-alanine acetyltransferase activity"/>
    <property type="evidence" value="ECO:0007669"/>
    <property type="project" value="TreeGrafter"/>
</dbReference>
<sequence>MFNNVPLGEEVDAIAARTPEHITIKGRHASLVPISPSHAPALHRQLCLNSPDETWAYMSAGPFASSESFANHISALAVSTDPLFFTVISEIDLSSGITAGTPVGYLGLMRIDAKNRCVELGHVTFSAVLQRTTVATEALYLAMRHCFEGLGNRRLEWKCDSLNAKSRRAAGRLGFVAEGVFRSHMIVRGRSRDTAWFSIVEGEWAGRKEALERWIDESNFDEEGRQKDKLERIREAVATNAK</sequence>
<protein>
    <submittedName>
        <fullName evidence="2">Gcn5-related n-acetyltransferase</fullName>
    </submittedName>
</protein>
<reference evidence="2" key="1">
    <citation type="journal article" date="2021" name="Nat. Commun.">
        <title>Genetic determinants of endophytism in the Arabidopsis root mycobiome.</title>
        <authorList>
            <person name="Mesny F."/>
            <person name="Miyauchi S."/>
            <person name="Thiergart T."/>
            <person name="Pickel B."/>
            <person name="Atanasova L."/>
            <person name="Karlsson M."/>
            <person name="Huettel B."/>
            <person name="Barry K.W."/>
            <person name="Haridas S."/>
            <person name="Chen C."/>
            <person name="Bauer D."/>
            <person name="Andreopoulos W."/>
            <person name="Pangilinan J."/>
            <person name="LaButti K."/>
            <person name="Riley R."/>
            <person name="Lipzen A."/>
            <person name="Clum A."/>
            <person name="Drula E."/>
            <person name="Henrissat B."/>
            <person name="Kohler A."/>
            <person name="Grigoriev I.V."/>
            <person name="Martin F.M."/>
            <person name="Hacquard S."/>
        </authorList>
    </citation>
    <scope>NUCLEOTIDE SEQUENCE</scope>
    <source>
        <strain evidence="2">MPI-SDFR-AT-0073</strain>
    </source>
</reference>
<keyword evidence="3" id="KW-1185">Reference proteome</keyword>
<dbReference type="SUPFAM" id="SSF55729">
    <property type="entry name" value="Acyl-CoA N-acyltransferases (Nat)"/>
    <property type="match status" value="1"/>
</dbReference>
<evidence type="ECO:0000313" key="3">
    <source>
        <dbReference type="Proteomes" id="UP000758603"/>
    </source>
</evidence>
<dbReference type="InterPro" id="IPR051908">
    <property type="entry name" value="Ribosomal_N-acetyltransferase"/>
</dbReference>
<gene>
    <name evidence="2" type="ORF">BKA67DRAFT_136669</name>
</gene>
<dbReference type="InterPro" id="IPR016181">
    <property type="entry name" value="Acyl_CoA_acyltransferase"/>
</dbReference>
<accession>A0A9P8U7T8</accession>
<dbReference type="Pfam" id="PF13302">
    <property type="entry name" value="Acetyltransf_3"/>
    <property type="match status" value="1"/>
</dbReference>
<dbReference type="Proteomes" id="UP000758603">
    <property type="component" value="Unassembled WGS sequence"/>
</dbReference>
<dbReference type="GeneID" id="70123932"/>
<dbReference type="PANTHER" id="PTHR43441">
    <property type="entry name" value="RIBOSOMAL-PROTEIN-SERINE ACETYLTRANSFERASE"/>
    <property type="match status" value="1"/>
</dbReference>
<dbReference type="GO" id="GO:1990189">
    <property type="term" value="F:protein N-terminal-serine acetyltransferase activity"/>
    <property type="evidence" value="ECO:0007669"/>
    <property type="project" value="TreeGrafter"/>
</dbReference>
<dbReference type="Gene3D" id="3.40.630.30">
    <property type="match status" value="1"/>
</dbReference>
<evidence type="ECO:0000313" key="2">
    <source>
        <dbReference type="EMBL" id="KAH6639919.1"/>
    </source>
</evidence>
<organism evidence="2 3">
    <name type="scientific">Truncatella angustata</name>
    <dbReference type="NCBI Taxonomy" id="152316"/>
    <lineage>
        <taxon>Eukaryota</taxon>
        <taxon>Fungi</taxon>
        <taxon>Dikarya</taxon>
        <taxon>Ascomycota</taxon>
        <taxon>Pezizomycotina</taxon>
        <taxon>Sordariomycetes</taxon>
        <taxon>Xylariomycetidae</taxon>
        <taxon>Amphisphaeriales</taxon>
        <taxon>Sporocadaceae</taxon>
        <taxon>Truncatella</taxon>
    </lineage>
</organism>
<feature type="domain" description="N-acetyltransferase" evidence="1">
    <location>
        <begin position="31"/>
        <end position="176"/>
    </location>
</feature>
<dbReference type="AlphaFoldDB" id="A0A9P8U7T8"/>
<evidence type="ECO:0000259" key="1">
    <source>
        <dbReference type="Pfam" id="PF13302"/>
    </source>
</evidence>
<proteinExistence type="predicted"/>
<dbReference type="PANTHER" id="PTHR43441:SF2">
    <property type="entry name" value="FAMILY ACETYLTRANSFERASE, PUTATIVE (AFU_ORTHOLOGUE AFUA_7G00850)-RELATED"/>
    <property type="match status" value="1"/>
</dbReference>
<dbReference type="RefSeq" id="XP_045950993.1">
    <property type="nucleotide sequence ID" value="XM_046095039.1"/>
</dbReference>